<evidence type="ECO:0000256" key="1">
    <source>
        <dbReference type="ARBA" id="ARBA00009437"/>
    </source>
</evidence>
<dbReference type="SUPFAM" id="SSF46785">
    <property type="entry name" value="Winged helix' DNA-binding domain"/>
    <property type="match status" value="1"/>
</dbReference>
<dbReference type="RefSeq" id="WP_182843657.1">
    <property type="nucleotide sequence ID" value="NZ_BAAALP010000004.1"/>
</dbReference>
<keyword evidence="4" id="KW-0804">Transcription</keyword>
<gene>
    <name evidence="6" type="ORF">HNR61_002944</name>
</gene>
<dbReference type="InterPro" id="IPR005119">
    <property type="entry name" value="LysR_subst-bd"/>
</dbReference>
<dbReference type="Gene3D" id="1.10.10.10">
    <property type="entry name" value="Winged helix-like DNA-binding domain superfamily/Winged helix DNA-binding domain"/>
    <property type="match status" value="1"/>
</dbReference>
<dbReference type="Pfam" id="PF03466">
    <property type="entry name" value="LysR_substrate"/>
    <property type="match status" value="1"/>
</dbReference>
<dbReference type="Pfam" id="PF00126">
    <property type="entry name" value="HTH_1"/>
    <property type="match status" value="1"/>
</dbReference>
<comment type="similarity">
    <text evidence="1">Belongs to the LysR transcriptional regulatory family.</text>
</comment>
<dbReference type="Proteomes" id="UP000572680">
    <property type="component" value="Unassembled WGS sequence"/>
</dbReference>
<dbReference type="InterPro" id="IPR036388">
    <property type="entry name" value="WH-like_DNA-bd_sf"/>
</dbReference>
<dbReference type="GO" id="GO:0032993">
    <property type="term" value="C:protein-DNA complex"/>
    <property type="evidence" value="ECO:0007669"/>
    <property type="project" value="TreeGrafter"/>
</dbReference>
<proteinExistence type="inferred from homology"/>
<dbReference type="FunFam" id="1.10.10.10:FF:000001">
    <property type="entry name" value="LysR family transcriptional regulator"/>
    <property type="match status" value="1"/>
</dbReference>
<name>A0A7W3QLT1_ACTNM</name>
<dbReference type="PANTHER" id="PTHR30346">
    <property type="entry name" value="TRANSCRIPTIONAL DUAL REGULATOR HCAR-RELATED"/>
    <property type="match status" value="1"/>
</dbReference>
<keyword evidence="2" id="KW-0805">Transcription regulation</keyword>
<evidence type="ECO:0000256" key="4">
    <source>
        <dbReference type="ARBA" id="ARBA00023163"/>
    </source>
</evidence>
<dbReference type="PROSITE" id="PS50931">
    <property type="entry name" value="HTH_LYSR"/>
    <property type="match status" value="1"/>
</dbReference>
<dbReference type="Gene3D" id="3.40.190.10">
    <property type="entry name" value="Periplasmic binding protein-like II"/>
    <property type="match status" value="2"/>
</dbReference>
<protein>
    <submittedName>
        <fullName evidence="6">DNA-binding transcriptional LysR family regulator</fullName>
    </submittedName>
</protein>
<feature type="domain" description="HTH lysR-type" evidence="5">
    <location>
        <begin position="1"/>
        <end position="59"/>
    </location>
</feature>
<accession>A0A7W3QLT1</accession>
<dbReference type="GO" id="GO:0003700">
    <property type="term" value="F:DNA-binding transcription factor activity"/>
    <property type="evidence" value="ECO:0007669"/>
    <property type="project" value="InterPro"/>
</dbReference>
<evidence type="ECO:0000313" key="6">
    <source>
        <dbReference type="EMBL" id="MBA8951313.1"/>
    </source>
</evidence>
<keyword evidence="3 6" id="KW-0238">DNA-binding</keyword>
<dbReference type="SUPFAM" id="SSF53850">
    <property type="entry name" value="Periplasmic binding protein-like II"/>
    <property type="match status" value="1"/>
</dbReference>
<dbReference type="EMBL" id="JACJIA010000003">
    <property type="protein sequence ID" value="MBA8951313.1"/>
    <property type="molecule type" value="Genomic_DNA"/>
</dbReference>
<dbReference type="AlphaFoldDB" id="A0A7W3QLT1"/>
<organism evidence="6 7">
    <name type="scientific">Actinomadura namibiensis</name>
    <dbReference type="NCBI Taxonomy" id="182080"/>
    <lineage>
        <taxon>Bacteria</taxon>
        <taxon>Bacillati</taxon>
        <taxon>Actinomycetota</taxon>
        <taxon>Actinomycetes</taxon>
        <taxon>Streptosporangiales</taxon>
        <taxon>Thermomonosporaceae</taxon>
        <taxon>Actinomadura</taxon>
    </lineage>
</organism>
<comment type="caution">
    <text evidence="6">The sequence shown here is derived from an EMBL/GenBank/DDBJ whole genome shotgun (WGS) entry which is preliminary data.</text>
</comment>
<evidence type="ECO:0000256" key="2">
    <source>
        <dbReference type="ARBA" id="ARBA00023015"/>
    </source>
</evidence>
<sequence>MLERHEVETFLTLFEELHFGRTAERLHVSTARVSQTVRKLERRVGAPLFDRTSRRVEPTAAGRRLYERVRPAWDEIGAAFQEAVAAGRGLTGTLRAAFVGAAAAQLLVGVTGLFRERVPGCEVRVREAQWGEVAPWLREDRVDVALTTFPVDAPDLTMGPVLVREARVLAVAAGHPFARRATVSVEDLARVTVLPLLDTPATTPSGRPVVLGPPAATLNELLALVGADQGVLPVGAQTRRYYARPDVVYVPFEDAPRLEWGLVWRTETARVRAFSEAARDLLRDS</sequence>
<evidence type="ECO:0000259" key="5">
    <source>
        <dbReference type="PROSITE" id="PS50931"/>
    </source>
</evidence>
<reference evidence="6 7" key="1">
    <citation type="submission" date="2020-08" db="EMBL/GenBank/DDBJ databases">
        <title>Genomic Encyclopedia of Type Strains, Phase IV (KMG-IV): sequencing the most valuable type-strain genomes for metagenomic binning, comparative biology and taxonomic classification.</title>
        <authorList>
            <person name="Goeker M."/>
        </authorList>
    </citation>
    <scope>NUCLEOTIDE SEQUENCE [LARGE SCALE GENOMIC DNA]</scope>
    <source>
        <strain evidence="6 7">DSM 44197</strain>
    </source>
</reference>
<dbReference type="GO" id="GO:0003677">
    <property type="term" value="F:DNA binding"/>
    <property type="evidence" value="ECO:0007669"/>
    <property type="project" value="UniProtKB-KW"/>
</dbReference>
<dbReference type="PANTHER" id="PTHR30346:SF0">
    <property type="entry name" value="HCA OPERON TRANSCRIPTIONAL ACTIVATOR HCAR"/>
    <property type="match status" value="1"/>
</dbReference>
<evidence type="ECO:0000256" key="3">
    <source>
        <dbReference type="ARBA" id="ARBA00023125"/>
    </source>
</evidence>
<keyword evidence="7" id="KW-1185">Reference proteome</keyword>
<evidence type="ECO:0000313" key="7">
    <source>
        <dbReference type="Proteomes" id="UP000572680"/>
    </source>
</evidence>
<dbReference type="InterPro" id="IPR000847">
    <property type="entry name" value="LysR_HTH_N"/>
</dbReference>
<dbReference type="InterPro" id="IPR036390">
    <property type="entry name" value="WH_DNA-bd_sf"/>
</dbReference>